<dbReference type="Pfam" id="PF01063">
    <property type="entry name" value="Aminotran_4"/>
    <property type="match status" value="1"/>
</dbReference>
<dbReference type="NCBIfam" id="NF005800">
    <property type="entry name" value="PRK07650.1"/>
    <property type="match status" value="1"/>
</dbReference>
<dbReference type="GO" id="GO:0008652">
    <property type="term" value="P:amino acid biosynthetic process"/>
    <property type="evidence" value="ECO:0007669"/>
    <property type="project" value="UniProtKB-ARBA"/>
</dbReference>
<comment type="similarity">
    <text evidence="2 5">Belongs to the class-IV pyridoxal-phosphate-dependent aminotransferase family.</text>
</comment>
<dbReference type="PROSITE" id="PS00770">
    <property type="entry name" value="AA_TRANSFER_CLASS_4"/>
    <property type="match status" value="1"/>
</dbReference>
<dbReference type="RefSeq" id="WP_326124811.1">
    <property type="nucleotide sequence ID" value="NZ_JARSFG010000023.1"/>
</dbReference>
<dbReference type="EC" id="4.1.3.38" evidence="7"/>
<dbReference type="Proteomes" id="UP001344888">
    <property type="component" value="Unassembled WGS sequence"/>
</dbReference>
<comment type="cofactor">
    <cofactor evidence="1 6">
        <name>pyridoxal 5'-phosphate</name>
        <dbReference type="ChEBI" id="CHEBI:597326"/>
    </cofactor>
</comment>
<proteinExistence type="inferred from homology"/>
<evidence type="ECO:0000256" key="5">
    <source>
        <dbReference type="RuleBase" id="RU004106"/>
    </source>
</evidence>
<evidence type="ECO:0000256" key="2">
    <source>
        <dbReference type="ARBA" id="ARBA00009320"/>
    </source>
</evidence>
<dbReference type="InterPro" id="IPR043131">
    <property type="entry name" value="BCAT-like_N"/>
</dbReference>
<dbReference type="InterPro" id="IPR036038">
    <property type="entry name" value="Aminotransferase-like"/>
</dbReference>
<dbReference type="Gene3D" id="3.20.10.10">
    <property type="entry name" value="D-amino Acid Aminotransferase, subunit A, domain 2"/>
    <property type="match status" value="1"/>
</dbReference>
<dbReference type="GO" id="GO:0005829">
    <property type="term" value="C:cytosol"/>
    <property type="evidence" value="ECO:0007669"/>
    <property type="project" value="TreeGrafter"/>
</dbReference>
<keyword evidence="8" id="KW-1185">Reference proteome</keyword>
<organism evidence="7 8">
    <name type="scientific">Metasolibacillus meyeri</name>
    <dbReference type="NCBI Taxonomy" id="1071052"/>
    <lineage>
        <taxon>Bacteria</taxon>
        <taxon>Bacillati</taxon>
        <taxon>Bacillota</taxon>
        <taxon>Bacilli</taxon>
        <taxon>Bacillales</taxon>
        <taxon>Caryophanaceae</taxon>
        <taxon>Metasolibacillus</taxon>
    </lineage>
</organism>
<accession>A0AAW9NXK4</accession>
<evidence type="ECO:0000256" key="3">
    <source>
        <dbReference type="ARBA" id="ARBA00011738"/>
    </source>
</evidence>
<dbReference type="PANTHER" id="PTHR42743">
    <property type="entry name" value="AMINO-ACID AMINOTRANSFERASE"/>
    <property type="match status" value="1"/>
</dbReference>
<protein>
    <submittedName>
        <fullName evidence="7">Aminodeoxychorismate lyase</fullName>
        <ecNumber evidence="7">4.1.3.38</ecNumber>
    </submittedName>
</protein>
<dbReference type="FunFam" id="3.20.10.10:FF:000002">
    <property type="entry name" value="D-alanine aminotransferase"/>
    <property type="match status" value="1"/>
</dbReference>
<evidence type="ECO:0000256" key="6">
    <source>
        <dbReference type="RuleBase" id="RU004516"/>
    </source>
</evidence>
<evidence type="ECO:0000256" key="4">
    <source>
        <dbReference type="ARBA" id="ARBA00022898"/>
    </source>
</evidence>
<evidence type="ECO:0000313" key="7">
    <source>
        <dbReference type="EMBL" id="MEC1180241.1"/>
    </source>
</evidence>
<dbReference type="InterPro" id="IPR050571">
    <property type="entry name" value="Class-IV_PLP-Dep_Aminotrnsfr"/>
</dbReference>
<dbReference type="InterPro" id="IPR018300">
    <property type="entry name" value="Aminotrans_IV_CS"/>
</dbReference>
<keyword evidence="7" id="KW-0456">Lyase</keyword>
<dbReference type="InterPro" id="IPR043132">
    <property type="entry name" value="BCAT-like_C"/>
</dbReference>
<comment type="caution">
    <text evidence="7">The sequence shown here is derived from an EMBL/GenBank/DDBJ whole genome shotgun (WGS) entry which is preliminary data.</text>
</comment>
<dbReference type="PANTHER" id="PTHR42743:SF11">
    <property type="entry name" value="AMINODEOXYCHORISMATE LYASE"/>
    <property type="match status" value="1"/>
</dbReference>
<sequence>MICWMNGQYIDAEELMVSPFDHGFLYGLGFFETMRTYKGEPVFLQDHFQRLTESLNAYRIYMPYTLNDVVEIMQRLNELNGGGDGYFRINVSAGVHDLGLATDEYPKPNVIIFRKPLALPERGTEKQAVLLQTVRNKPETDIRSKSHHYGNNVLARMELPNLASYEGFFLTEEGYIAEGITSNIFWTKHNVLYTPSLNTGILPGITRQIVMVIAKALGYEVREGLYDQQDINEAHECFITNSIQELVPISSLGHKSFAGGDGAVYQRLHQAYIAEVRQVVGGKSC</sequence>
<gene>
    <name evidence="7" type="primary">pabC</name>
    <name evidence="7" type="ORF">P9B03_17190</name>
</gene>
<dbReference type="SUPFAM" id="SSF56752">
    <property type="entry name" value="D-aminoacid aminotransferase-like PLP-dependent enzymes"/>
    <property type="match status" value="1"/>
</dbReference>
<reference evidence="7 8" key="1">
    <citation type="submission" date="2023-03" db="EMBL/GenBank/DDBJ databases">
        <title>Bacillus Genome Sequencing.</title>
        <authorList>
            <person name="Dunlap C."/>
        </authorList>
    </citation>
    <scope>NUCLEOTIDE SEQUENCE [LARGE SCALE GENOMIC DNA]</scope>
    <source>
        <strain evidence="7 8">B-59205</strain>
    </source>
</reference>
<keyword evidence="4 6" id="KW-0663">Pyridoxal phosphate</keyword>
<dbReference type="GO" id="GO:0008696">
    <property type="term" value="F:4-amino-4-deoxychorismate lyase activity"/>
    <property type="evidence" value="ECO:0007669"/>
    <property type="project" value="UniProtKB-EC"/>
</dbReference>
<comment type="subunit">
    <text evidence="3">Homodimer.</text>
</comment>
<dbReference type="AlphaFoldDB" id="A0AAW9NXK4"/>
<dbReference type="InterPro" id="IPR001544">
    <property type="entry name" value="Aminotrans_IV"/>
</dbReference>
<evidence type="ECO:0000313" key="8">
    <source>
        <dbReference type="Proteomes" id="UP001344888"/>
    </source>
</evidence>
<name>A0AAW9NXK4_9BACL</name>
<dbReference type="EMBL" id="JARSFG010000023">
    <property type="protein sequence ID" value="MEC1180241.1"/>
    <property type="molecule type" value="Genomic_DNA"/>
</dbReference>
<dbReference type="GO" id="GO:0046394">
    <property type="term" value="P:carboxylic acid biosynthetic process"/>
    <property type="evidence" value="ECO:0007669"/>
    <property type="project" value="UniProtKB-ARBA"/>
</dbReference>
<evidence type="ECO:0000256" key="1">
    <source>
        <dbReference type="ARBA" id="ARBA00001933"/>
    </source>
</evidence>
<dbReference type="Gene3D" id="3.30.470.10">
    <property type="match status" value="1"/>
</dbReference>